<accession>A0AC61L3P0</accession>
<organism evidence="1 2">
    <name type="scientific">Candidatus Methanogaster sp</name>
    <dbReference type="NCBI Taxonomy" id="3386292"/>
    <lineage>
        <taxon>Archaea</taxon>
        <taxon>Methanobacteriati</taxon>
        <taxon>Methanobacteriota</taxon>
        <taxon>Stenosarchaea group</taxon>
        <taxon>Methanomicrobia</taxon>
        <taxon>Methanosarcinales</taxon>
        <taxon>ANME-2 cluster</taxon>
        <taxon>Candidatus Methanogasteraceae</taxon>
        <taxon>Candidatus Methanogaster</taxon>
    </lineage>
</organism>
<name>A0AC61L3P0_9EURY</name>
<protein>
    <submittedName>
        <fullName evidence="1">Uncharacterized protein</fullName>
    </submittedName>
</protein>
<comment type="caution">
    <text evidence="1">The sequence shown here is derived from an EMBL/GenBank/DDBJ whole genome shotgun (WGS) entry which is preliminary data.</text>
</comment>
<dbReference type="Proteomes" id="UP000248329">
    <property type="component" value="Unassembled WGS sequence"/>
</dbReference>
<sequence length="435" mass="50268">MQSVKHAIYGIGEVQQTRFGGFEISARFEDGILRWIRQDELEFLSGSTPPPDIEISGSVEPILPDERFRAREIIEALRLGIVPHGQVDELTFGRDYAIGQIKEWLNGTDREPLIIAGSYGVGKTHLLNYVYASALKQNRAVAMVELDPAELPLHKPKAIYEAIIHSFKFRTHNGGFREFLREIAASPNWHELQEHVYLGTVIEKIRAGEDDEYIYEWIEGESPHKPQMYNYSTCGNIYCYILSGIGWAAKNILGLDGFLIQFDEAESVDSFWHTSYQNNKSWNFLKGLVLTGSDDPVSLKEVSMNKFYKHRLYKGWWGYYSDLQYCGHFRLPFTWRVPCNLKILFAFTPDDDMFEVEPLKSARKLEIGSIGMDYFEKISEKIISLYNLAYDFQADLRVFEYVPKDNTRRFIKGLVEALDLTRFHPDNPIRELLDV</sequence>
<evidence type="ECO:0000313" key="1">
    <source>
        <dbReference type="EMBL" id="PXF61013.1"/>
    </source>
</evidence>
<dbReference type="EMBL" id="PQXF01000009">
    <property type="protein sequence ID" value="PXF61013.1"/>
    <property type="molecule type" value="Genomic_DNA"/>
</dbReference>
<proteinExistence type="predicted"/>
<gene>
    <name evidence="1" type="ORF">C4B59_06630</name>
</gene>
<evidence type="ECO:0000313" key="2">
    <source>
        <dbReference type="Proteomes" id="UP000248329"/>
    </source>
</evidence>
<reference evidence="1" key="1">
    <citation type="submission" date="2018-01" db="EMBL/GenBank/DDBJ databases">
        <authorList>
            <person name="Krukenberg V."/>
        </authorList>
    </citation>
    <scope>NUCLEOTIDE SEQUENCE</scope>
    <source>
        <strain evidence="1">E20ANME2</strain>
    </source>
</reference>